<sequence length="293" mass="32871">MVGVAEVSCGQAESSEKPNAEDMTSKDYYFDSYAHFGIHEEMLKDEVRTLTYRNSMFHNRHLFKDKVVLDVGSGTGILCMFAAKAGARKVIGIECSSISDYAVKIVKANKLDHVVTIIKGKVEEVELPVEKVDIIISEWMGYCLFYESMLNTVLYARDKWLAPDGLIFPDRATLYVTAIEDRQYKDYKIHWWENVYGFDMSCIKDVAIKEPLVDVVDPKQLVTNACLIKVRGWAWPGAPWVETKERPSPGPGMGLWGPECWPEVSEPDLPARGGARGPGKTLRPLNIFVSAAV</sequence>
<evidence type="ECO:0000256" key="11">
    <source>
        <dbReference type="ARBA" id="ARBA00049303"/>
    </source>
</evidence>
<dbReference type="EC" id="2.1.1.319" evidence="3"/>
<evidence type="ECO:0000256" key="2">
    <source>
        <dbReference type="ARBA" id="ARBA00004642"/>
    </source>
</evidence>
<dbReference type="EMBL" id="AK295973">
    <property type="protein sequence ID" value="BAG58749.1"/>
    <property type="molecule type" value="mRNA"/>
</dbReference>
<keyword evidence="4" id="KW-0963">Cytoplasm</keyword>
<dbReference type="Gene3D" id="3.40.50.150">
    <property type="entry name" value="Vaccinia Virus protein VP39"/>
    <property type="match status" value="1"/>
</dbReference>
<evidence type="ECO:0000256" key="10">
    <source>
        <dbReference type="ARBA" id="ARBA00047655"/>
    </source>
</evidence>
<dbReference type="Pfam" id="PF13649">
    <property type="entry name" value="Methyltransf_25"/>
    <property type="match status" value="1"/>
</dbReference>
<dbReference type="PANTHER" id="PTHR11006">
    <property type="entry name" value="PROTEIN ARGININE N-METHYLTRANSFERASE"/>
    <property type="match status" value="1"/>
</dbReference>
<dbReference type="PeptideAtlas" id="B4DJ87"/>
<dbReference type="GO" id="GO:0035242">
    <property type="term" value="F:protein-arginine omega-N asymmetric methyltransferase activity"/>
    <property type="evidence" value="ECO:0007669"/>
    <property type="project" value="UniProtKB-EC"/>
</dbReference>
<evidence type="ECO:0000256" key="12">
    <source>
        <dbReference type="PROSITE-ProRule" id="PRU01015"/>
    </source>
</evidence>
<dbReference type="ProteomicsDB" id="4358"/>
<evidence type="ECO:0000256" key="7">
    <source>
        <dbReference type="ARBA" id="ARBA00022691"/>
    </source>
</evidence>
<dbReference type="Pfam" id="PF22528">
    <property type="entry name" value="PRMT_C"/>
    <property type="match status" value="1"/>
</dbReference>
<feature type="domain" description="Methyltransferase" evidence="14">
    <location>
        <begin position="68"/>
        <end position="165"/>
    </location>
</feature>
<comment type="catalytic activity">
    <reaction evidence="11">
        <text>L-arginyl-[protein] + S-adenosyl-L-methionine = N(omega)-methyl-L-arginyl-[protein] + S-adenosyl-L-homocysteine + H(+)</text>
        <dbReference type="Rhea" id="RHEA:48100"/>
        <dbReference type="Rhea" id="RHEA-COMP:10532"/>
        <dbReference type="Rhea" id="RHEA-COMP:11990"/>
        <dbReference type="ChEBI" id="CHEBI:15378"/>
        <dbReference type="ChEBI" id="CHEBI:29965"/>
        <dbReference type="ChEBI" id="CHEBI:57856"/>
        <dbReference type="ChEBI" id="CHEBI:59789"/>
        <dbReference type="ChEBI" id="CHEBI:65280"/>
    </reaction>
    <physiologicalReaction direction="left-to-right" evidence="11">
        <dbReference type="Rhea" id="RHEA:48101"/>
    </physiologicalReaction>
</comment>
<feature type="domain" description="Protein arginine N-methyltransferase" evidence="15">
    <location>
        <begin position="170"/>
        <end position="229"/>
    </location>
</feature>
<evidence type="ECO:0000256" key="4">
    <source>
        <dbReference type="ARBA" id="ARBA00022490"/>
    </source>
</evidence>
<dbReference type="Gene3D" id="2.70.160.11">
    <property type="entry name" value="Hnrnp arginine n-methyltransferase1"/>
    <property type="match status" value="1"/>
</dbReference>
<evidence type="ECO:0000256" key="9">
    <source>
        <dbReference type="ARBA" id="ARBA00047384"/>
    </source>
</evidence>
<dbReference type="GO" id="GO:0005654">
    <property type="term" value="C:nucleoplasm"/>
    <property type="evidence" value="ECO:0007669"/>
    <property type="project" value="UniProtKB-SubCell"/>
</dbReference>
<dbReference type="FunFam" id="2.70.160.11:FF:000053">
    <property type="entry name" value="Protein arginine N-methyltransferase 1"/>
    <property type="match status" value="1"/>
</dbReference>
<evidence type="ECO:0000259" key="15">
    <source>
        <dbReference type="Pfam" id="PF22528"/>
    </source>
</evidence>
<comment type="subcellular location">
    <subcellularLocation>
        <location evidence="1">Cytoplasm</location>
        <location evidence="1">Cytosol</location>
    </subcellularLocation>
    <subcellularLocation>
        <location evidence="2">Nucleus</location>
        <location evidence="2">Nucleoplasm</location>
    </subcellularLocation>
</comment>
<dbReference type="SUPFAM" id="SSF53335">
    <property type="entry name" value="S-adenosyl-L-methionine-dependent methyltransferases"/>
    <property type="match status" value="1"/>
</dbReference>
<proteinExistence type="evidence at transcript level"/>
<evidence type="ECO:0000256" key="3">
    <source>
        <dbReference type="ARBA" id="ARBA00011925"/>
    </source>
</evidence>
<organism evidence="16">
    <name type="scientific">Homo sapiens</name>
    <name type="common">Human</name>
    <dbReference type="NCBI Taxonomy" id="9606"/>
    <lineage>
        <taxon>Eukaryota</taxon>
        <taxon>Metazoa</taxon>
        <taxon>Chordata</taxon>
        <taxon>Craniata</taxon>
        <taxon>Vertebrata</taxon>
        <taxon>Euteleostomi</taxon>
        <taxon>Mammalia</taxon>
        <taxon>Eutheria</taxon>
        <taxon>Euarchontoglires</taxon>
        <taxon>Primates</taxon>
        <taxon>Haplorrhini</taxon>
        <taxon>Catarrhini</taxon>
        <taxon>Hominidae</taxon>
        <taxon>Homo</taxon>
    </lineage>
</organism>
<protein>
    <recommendedName>
        <fullName evidence="3">type I protein arginine methyltransferase</fullName>
        <ecNumber evidence="3">2.1.1.319</ecNumber>
    </recommendedName>
</protein>
<keyword evidence="8" id="KW-0539">Nucleus</keyword>
<evidence type="ECO:0000256" key="6">
    <source>
        <dbReference type="ARBA" id="ARBA00022679"/>
    </source>
</evidence>
<name>B4DJ87_HUMAN</name>
<dbReference type="GO" id="GO:0005829">
    <property type="term" value="C:cytosol"/>
    <property type="evidence" value="ECO:0007669"/>
    <property type="project" value="UniProtKB-SubCell"/>
</dbReference>
<dbReference type="GO" id="GO:0032259">
    <property type="term" value="P:methylation"/>
    <property type="evidence" value="ECO:0007669"/>
    <property type="project" value="UniProtKB-KW"/>
</dbReference>
<dbReference type="InterPro" id="IPR025799">
    <property type="entry name" value="Arg_MeTrfase"/>
</dbReference>
<comment type="catalytic activity">
    <reaction evidence="10">
        <text>N(omega)-methyl-L-arginyl-[protein] + S-adenosyl-L-methionine = N(omega),N(omega)-dimethyl-L-arginyl-[protein] + S-adenosyl-L-homocysteine + H(+)</text>
        <dbReference type="Rhea" id="RHEA:48104"/>
        <dbReference type="Rhea" id="RHEA-COMP:11990"/>
        <dbReference type="Rhea" id="RHEA-COMP:11991"/>
        <dbReference type="ChEBI" id="CHEBI:15378"/>
        <dbReference type="ChEBI" id="CHEBI:57856"/>
        <dbReference type="ChEBI" id="CHEBI:59789"/>
        <dbReference type="ChEBI" id="CHEBI:61897"/>
        <dbReference type="ChEBI" id="CHEBI:65280"/>
    </reaction>
    <physiologicalReaction direction="left-to-right" evidence="10">
        <dbReference type="Rhea" id="RHEA:48105"/>
    </physiologicalReaction>
</comment>
<comment type="catalytic activity">
    <reaction evidence="9">
        <text>L-arginyl-[protein] + 2 S-adenosyl-L-methionine = N(omega),N(omega)-dimethyl-L-arginyl-[protein] + 2 S-adenosyl-L-homocysteine + 2 H(+)</text>
        <dbReference type="Rhea" id="RHEA:48096"/>
        <dbReference type="Rhea" id="RHEA-COMP:10532"/>
        <dbReference type="Rhea" id="RHEA-COMP:11991"/>
        <dbReference type="ChEBI" id="CHEBI:15378"/>
        <dbReference type="ChEBI" id="CHEBI:29965"/>
        <dbReference type="ChEBI" id="CHEBI:57856"/>
        <dbReference type="ChEBI" id="CHEBI:59789"/>
        <dbReference type="ChEBI" id="CHEBI:61897"/>
        <dbReference type="EC" id="2.1.1.319"/>
    </reaction>
    <physiologicalReaction direction="left-to-right" evidence="9">
        <dbReference type="Rhea" id="RHEA:48097"/>
    </physiologicalReaction>
</comment>
<dbReference type="FunFam" id="3.40.50.150:FF:000003">
    <property type="entry name" value="Blast:Protein arginine N-methyltransferase 1"/>
    <property type="match status" value="1"/>
</dbReference>
<dbReference type="InterPro" id="IPR029063">
    <property type="entry name" value="SAM-dependent_MTases_sf"/>
</dbReference>
<keyword evidence="7 12" id="KW-0949">S-adenosyl-L-methionine</keyword>
<feature type="region of interest" description="Disordered" evidence="13">
    <location>
        <begin position="1"/>
        <end position="20"/>
    </location>
</feature>
<dbReference type="PROSITE" id="PS51678">
    <property type="entry name" value="SAM_MT_PRMT"/>
    <property type="match status" value="1"/>
</dbReference>
<evidence type="ECO:0000256" key="5">
    <source>
        <dbReference type="ARBA" id="ARBA00022603"/>
    </source>
</evidence>
<dbReference type="CDD" id="cd02440">
    <property type="entry name" value="AdoMet_MTases"/>
    <property type="match status" value="1"/>
</dbReference>
<evidence type="ECO:0000313" key="16">
    <source>
        <dbReference type="EMBL" id="BAG58749.1"/>
    </source>
</evidence>
<evidence type="ECO:0000256" key="13">
    <source>
        <dbReference type="SAM" id="MobiDB-lite"/>
    </source>
</evidence>
<dbReference type="AlphaFoldDB" id="B4DJ87"/>
<evidence type="ECO:0000259" key="14">
    <source>
        <dbReference type="Pfam" id="PF13649"/>
    </source>
</evidence>
<evidence type="ECO:0000256" key="8">
    <source>
        <dbReference type="ARBA" id="ARBA00023242"/>
    </source>
</evidence>
<keyword evidence="6 12" id="KW-0808">Transferase</keyword>
<accession>B4DJ87</accession>
<reference evidence="16" key="1">
    <citation type="submission" date="2007-10" db="EMBL/GenBank/DDBJ databases">
        <title>NEDO human cDNA sequencing project focused on splicing variants.</title>
        <authorList>
            <person name="Wakamatsu A."/>
            <person name="Yamamoto J."/>
            <person name="Kimura K."/>
            <person name="Ishii S."/>
            <person name="Watanabe K."/>
            <person name="Sugiyama A."/>
            <person name="Murakawa K."/>
            <person name="Kaida T."/>
            <person name="Tsuchiya K."/>
            <person name="Fukuzumi Y."/>
            <person name="Kumagai A."/>
            <person name="Oishi Y."/>
            <person name="Yamamoto S."/>
            <person name="Ono Y."/>
            <person name="Komori Y."/>
            <person name="Yamazaki M."/>
            <person name="Kisu Y."/>
            <person name="Nishikawa T."/>
            <person name="Sugano S."/>
            <person name="Nomura N."/>
            <person name="Isogai T."/>
        </authorList>
    </citation>
    <scope>NUCLEOTIDE SEQUENCE</scope>
    <source>
        <tissue evidence="16">Substantia nigra</tissue>
    </source>
</reference>
<dbReference type="InterPro" id="IPR055135">
    <property type="entry name" value="PRMT_dom"/>
</dbReference>
<dbReference type="PANTHER" id="PTHR11006:SF54">
    <property type="entry name" value="PROTEIN ARGININE N-METHYLTRANSFERASE 1"/>
    <property type="match status" value="1"/>
</dbReference>
<dbReference type="InterPro" id="IPR041698">
    <property type="entry name" value="Methyltransf_25"/>
</dbReference>
<evidence type="ECO:0000256" key="1">
    <source>
        <dbReference type="ARBA" id="ARBA00004514"/>
    </source>
</evidence>
<keyword evidence="5 12" id="KW-0489">Methyltransferase</keyword>